<comment type="similarity">
    <text evidence="2 8">Belongs to the binding-protein-dependent transport system permease family. CysTW subfamily.</text>
</comment>
<feature type="transmembrane region" description="Helical" evidence="8">
    <location>
        <begin position="274"/>
        <end position="297"/>
    </location>
</feature>
<dbReference type="Proteomes" id="UP000198882">
    <property type="component" value="Unassembled WGS sequence"/>
</dbReference>
<dbReference type="InterPro" id="IPR005672">
    <property type="entry name" value="Phosphate_PstA"/>
</dbReference>
<keyword evidence="6 8" id="KW-1133">Transmembrane helix</keyword>
<keyword evidence="3" id="KW-0813">Transport</keyword>
<evidence type="ECO:0000256" key="3">
    <source>
        <dbReference type="ARBA" id="ARBA00022448"/>
    </source>
</evidence>
<comment type="caution">
    <text evidence="8">Lacks conserved residue(s) required for the propagation of feature annotation.</text>
</comment>
<dbReference type="CDD" id="cd06261">
    <property type="entry name" value="TM_PBP2"/>
    <property type="match status" value="1"/>
</dbReference>
<dbReference type="STRING" id="1095776.SAMN04515672_4108"/>
<dbReference type="Pfam" id="PF00528">
    <property type="entry name" value="BPD_transp_1"/>
    <property type="match status" value="1"/>
</dbReference>
<dbReference type="PANTHER" id="PTHR43470:SF5">
    <property type="entry name" value="PHOSPHATE TRANSPORT SYSTEM PERMEASE PROTEIN PSTA"/>
    <property type="match status" value="1"/>
</dbReference>
<dbReference type="GO" id="GO:0005886">
    <property type="term" value="C:plasma membrane"/>
    <property type="evidence" value="ECO:0007669"/>
    <property type="project" value="UniProtKB-SubCell"/>
</dbReference>
<gene>
    <name evidence="10" type="ORF">SAMN04515672_4108</name>
</gene>
<name>A0A1G9F7G7_9EURY</name>
<dbReference type="Gene3D" id="1.10.3720.10">
    <property type="entry name" value="MetI-like"/>
    <property type="match status" value="1"/>
</dbReference>
<feature type="transmembrane region" description="Helical" evidence="8">
    <location>
        <begin position="85"/>
        <end position="114"/>
    </location>
</feature>
<dbReference type="AlphaFoldDB" id="A0A1G9F7G7"/>
<dbReference type="GO" id="GO:0005315">
    <property type="term" value="F:phosphate transmembrane transporter activity"/>
    <property type="evidence" value="ECO:0007669"/>
    <property type="project" value="InterPro"/>
</dbReference>
<dbReference type="InterPro" id="IPR000515">
    <property type="entry name" value="MetI-like"/>
</dbReference>
<evidence type="ECO:0000256" key="7">
    <source>
        <dbReference type="ARBA" id="ARBA00023136"/>
    </source>
</evidence>
<keyword evidence="5 8" id="KW-0812">Transmembrane</keyword>
<keyword evidence="11" id="KW-1185">Reference proteome</keyword>
<keyword evidence="4 8" id="KW-1003">Cell membrane</keyword>
<dbReference type="GO" id="GO:0035435">
    <property type="term" value="P:phosphate ion transmembrane transport"/>
    <property type="evidence" value="ECO:0007669"/>
    <property type="project" value="InterPro"/>
</dbReference>
<evidence type="ECO:0000256" key="2">
    <source>
        <dbReference type="ARBA" id="ARBA00007069"/>
    </source>
</evidence>
<keyword evidence="7 8" id="KW-0472">Membrane</keyword>
<evidence type="ECO:0000256" key="6">
    <source>
        <dbReference type="ARBA" id="ARBA00022989"/>
    </source>
</evidence>
<feature type="transmembrane region" description="Helical" evidence="8">
    <location>
        <begin position="30"/>
        <end position="51"/>
    </location>
</feature>
<evidence type="ECO:0000256" key="1">
    <source>
        <dbReference type="ARBA" id="ARBA00004651"/>
    </source>
</evidence>
<dbReference type="SUPFAM" id="SSF161098">
    <property type="entry name" value="MetI-like"/>
    <property type="match status" value="1"/>
</dbReference>
<evidence type="ECO:0000256" key="8">
    <source>
        <dbReference type="RuleBase" id="RU363043"/>
    </source>
</evidence>
<feature type="transmembrane region" description="Helical" evidence="8">
    <location>
        <begin position="134"/>
        <end position="152"/>
    </location>
</feature>
<evidence type="ECO:0000313" key="11">
    <source>
        <dbReference type="Proteomes" id="UP000198882"/>
    </source>
</evidence>
<evidence type="ECO:0000256" key="4">
    <source>
        <dbReference type="ARBA" id="ARBA00022475"/>
    </source>
</evidence>
<dbReference type="PROSITE" id="PS50928">
    <property type="entry name" value="ABC_TM1"/>
    <property type="match status" value="1"/>
</dbReference>
<dbReference type="PANTHER" id="PTHR43470">
    <property type="entry name" value="PHOSPHATE TRANSPORT SYSTEM PERMEASE PROTEIN PSTA-RELATED"/>
    <property type="match status" value="1"/>
</dbReference>
<dbReference type="OrthoDB" id="11402at2157"/>
<dbReference type="NCBIfam" id="TIGR00974">
    <property type="entry name" value="3a0107s02c"/>
    <property type="match status" value="1"/>
</dbReference>
<sequence length="305" mass="32839">MSTETDAGDSSARNWAADVDLTWVKRKNRLFHLVLVGASLFGVLMLALLIADVILDTLIGIVVFEIGIETFLTQTASSDWTQAGFLAAIVGSIWLLVFTLLFSFFFGVGTAVYLEEYAPDTRTTRLIEANLTNLAGVPSVVYGLLALGVFVNAMRMGPILIAGALALALLVTPIVIVSSQEALRAVPDGVRNGSLATGATQWQTIRGVVLPSAMPGIVTGTILALARAIGETAPLLMVGTIWGLRHVPGPLDRFGAMPTQIYEWAFLPEQALQYLAAMGIAVLMTILLGMYGIAFFVRNRYEREY</sequence>
<organism evidence="10 11">
    <name type="scientific">Natronorubrum texcoconense</name>
    <dbReference type="NCBI Taxonomy" id="1095776"/>
    <lineage>
        <taxon>Archaea</taxon>
        <taxon>Methanobacteriati</taxon>
        <taxon>Methanobacteriota</taxon>
        <taxon>Stenosarchaea group</taxon>
        <taxon>Halobacteria</taxon>
        <taxon>Halobacteriales</taxon>
        <taxon>Natrialbaceae</taxon>
        <taxon>Natronorubrum</taxon>
    </lineage>
</organism>
<accession>A0A1G9F7G7</accession>
<dbReference type="RefSeq" id="WP_090311163.1">
    <property type="nucleotide sequence ID" value="NZ_FNFE01000007.1"/>
</dbReference>
<comment type="subcellular location">
    <subcellularLocation>
        <location evidence="1 8">Cell membrane</location>
        <topology evidence="1 8">Multi-pass membrane protein</topology>
    </subcellularLocation>
</comment>
<evidence type="ECO:0000313" key="10">
    <source>
        <dbReference type="EMBL" id="SDK84093.1"/>
    </source>
</evidence>
<feature type="transmembrane region" description="Helical" evidence="8">
    <location>
        <begin position="159"/>
        <end position="178"/>
    </location>
</feature>
<evidence type="ECO:0000256" key="5">
    <source>
        <dbReference type="ARBA" id="ARBA00022692"/>
    </source>
</evidence>
<protein>
    <recommendedName>
        <fullName evidence="8">Phosphate transport system permease protein PstA</fullName>
    </recommendedName>
</protein>
<feature type="domain" description="ABC transmembrane type-1" evidence="9">
    <location>
        <begin position="89"/>
        <end position="293"/>
    </location>
</feature>
<dbReference type="InterPro" id="IPR035906">
    <property type="entry name" value="MetI-like_sf"/>
</dbReference>
<dbReference type="EMBL" id="FNFE01000007">
    <property type="protein sequence ID" value="SDK84093.1"/>
    <property type="molecule type" value="Genomic_DNA"/>
</dbReference>
<evidence type="ECO:0000259" key="9">
    <source>
        <dbReference type="PROSITE" id="PS50928"/>
    </source>
</evidence>
<reference evidence="11" key="1">
    <citation type="submission" date="2016-10" db="EMBL/GenBank/DDBJ databases">
        <authorList>
            <person name="Varghese N."/>
            <person name="Submissions S."/>
        </authorList>
    </citation>
    <scope>NUCLEOTIDE SEQUENCE [LARGE SCALE GENOMIC DNA]</scope>
    <source>
        <strain evidence="11">B4,CECT 8067,JCM 17497</strain>
    </source>
</reference>
<proteinExistence type="inferred from homology"/>